<keyword evidence="5" id="KW-0433">Leucine-rich repeat</keyword>
<feature type="signal peptide" evidence="21">
    <location>
        <begin position="1"/>
        <end position="24"/>
    </location>
</feature>
<evidence type="ECO:0000256" key="1">
    <source>
        <dbReference type="ARBA" id="ARBA00004479"/>
    </source>
</evidence>
<dbReference type="FunFam" id="3.30.200.20:FF:000394">
    <property type="entry name" value="Leucine-rich repeat receptor-like protein kinase"/>
    <property type="match status" value="1"/>
</dbReference>
<proteinExistence type="inferred from homology"/>
<organism evidence="23 24">
    <name type="scientific">Trapa incisa</name>
    <dbReference type="NCBI Taxonomy" id="236973"/>
    <lineage>
        <taxon>Eukaryota</taxon>
        <taxon>Viridiplantae</taxon>
        <taxon>Streptophyta</taxon>
        <taxon>Embryophyta</taxon>
        <taxon>Tracheophyta</taxon>
        <taxon>Spermatophyta</taxon>
        <taxon>Magnoliopsida</taxon>
        <taxon>eudicotyledons</taxon>
        <taxon>Gunneridae</taxon>
        <taxon>Pentapetalae</taxon>
        <taxon>rosids</taxon>
        <taxon>malvids</taxon>
        <taxon>Myrtales</taxon>
        <taxon>Lythraceae</taxon>
        <taxon>Trapa</taxon>
    </lineage>
</organism>
<dbReference type="Pfam" id="PF07714">
    <property type="entry name" value="PK_Tyr_Ser-Thr"/>
    <property type="match status" value="1"/>
</dbReference>
<evidence type="ECO:0000256" key="2">
    <source>
        <dbReference type="ARBA" id="ARBA00009592"/>
    </source>
</evidence>
<gene>
    <name evidence="23" type="ORF">SAY87_026793</name>
</gene>
<feature type="domain" description="Protein kinase" evidence="22">
    <location>
        <begin position="601"/>
        <end position="858"/>
    </location>
</feature>
<name>A0AAN7GV11_9MYRT</name>
<evidence type="ECO:0000256" key="5">
    <source>
        <dbReference type="ARBA" id="ARBA00022614"/>
    </source>
</evidence>
<comment type="catalytic activity">
    <reaction evidence="17">
        <text>L-seryl-[protein] + ATP = O-phospho-L-seryl-[protein] + ADP + H(+)</text>
        <dbReference type="Rhea" id="RHEA:17989"/>
        <dbReference type="Rhea" id="RHEA-COMP:9863"/>
        <dbReference type="Rhea" id="RHEA-COMP:11604"/>
        <dbReference type="ChEBI" id="CHEBI:15378"/>
        <dbReference type="ChEBI" id="CHEBI:29999"/>
        <dbReference type="ChEBI" id="CHEBI:30616"/>
        <dbReference type="ChEBI" id="CHEBI:83421"/>
        <dbReference type="ChEBI" id="CHEBI:456216"/>
        <dbReference type="EC" id="2.7.11.1"/>
    </reaction>
</comment>
<sequence>MAGSGCFLLLLAFSAALLLDEATAQVPGFQSWNCGGKENFIDEAGIEWTPDNLFIYGHIAQTNRRSRAKLQYATLRYFPSDNRKYCYSLSVMPGMRYLLRPTFLYGNFDGKNVYPKFQISLGVTYWSTIIISNVNTVEAREMIFLATEPAIHMCLFNATRGRPFISTLELRPFNGSMYSDDLEEQFYVSVSARINFGAVSDAAIRYPDDPFDRIWYSDHSGKPNEVLPMADGIKNLSTDRPIDVGFGENPPQKVMQTAVLGTSGLLSYKLKLHGFAGNGWVISYFAEIEDFGPQRSRKFRVAIPFASIPHTDRPAVNIQENSGGKFRLCEHYSVNVTLNSLLSFEFIELPNSSEGPLLNAMEISKYIEIKRGSPDADVAAKIFSSLRNDDWAQEGGDPCLPVNWSWLLCSSESAPRITSILLSGKNLTGNIPSEFTKLTQLKVLRLDGNSFIGSIPDFTNCQDLKIIHLENNQLTGSIPPSLANLQKLRELYLQNNMLSGKVPIGLFRKNLVLNISGNVELEEGGKNPIALMIVVPFIIVAVLAFYTYIMNKNNRESQNAPSHQSEGQAEPPQREAIAEPSSPVLCAAHRFRFSEMKDATNKFQRKIGSGGFGVVYYGMLKNGREIAVKVLSSNSKHGEEEFLNEVTILSRAHHTNLVELLGYCQEDGKSMLVYEYAPNGNLEEHLAQARTQTWMQRLSIAEGAARGIVYLHTQCSPSIMHRDLKSRNILLDRNFTAKVGDFGLSKPAHDGSTSYRSKHLKGTFGYIDPAYMESERYTDRSDVYSFGVILFEIISGKKAALPLLNGGNLRQVIDSAFEDEYEQDSAWKIARTAQSCVHESREDRPSITDVLREIQQARELERERKTRRISHEEAGPTRHRLRTRFA</sequence>
<dbReference type="Pfam" id="PF12819">
    <property type="entry name" value="Malectin_like"/>
    <property type="match status" value="1"/>
</dbReference>
<keyword evidence="15" id="KW-0325">Glycoprotein</keyword>
<feature type="compositionally biased region" description="Basic residues" evidence="19">
    <location>
        <begin position="877"/>
        <end position="886"/>
    </location>
</feature>
<dbReference type="InterPro" id="IPR017441">
    <property type="entry name" value="Protein_kinase_ATP_BS"/>
</dbReference>
<keyword evidence="9" id="KW-0677">Repeat</keyword>
<keyword evidence="13 20" id="KW-1133">Transmembrane helix</keyword>
<feature type="compositionally biased region" description="Basic and acidic residues" evidence="19">
    <location>
        <begin position="861"/>
        <end position="876"/>
    </location>
</feature>
<comment type="similarity">
    <text evidence="2">Belongs to the RLP family.</text>
</comment>
<dbReference type="InterPro" id="IPR024788">
    <property type="entry name" value="Malectin-like_Carb-bd_dom"/>
</dbReference>
<evidence type="ECO:0000256" key="16">
    <source>
        <dbReference type="ARBA" id="ARBA00047899"/>
    </source>
</evidence>
<dbReference type="Gene3D" id="3.30.200.20">
    <property type="entry name" value="Phosphorylase Kinase, domain 1"/>
    <property type="match status" value="1"/>
</dbReference>
<evidence type="ECO:0000256" key="10">
    <source>
        <dbReference type="ARBA" id="ARBA00022741"/>
    </source>
</evidence>
<dbReference type="Gene3D" id="3.80.10.10">
    <property type="entry name" value="Ribonuclease Inhibitor"/>
    <property type="match status" value="1"/>
</dbReference>
<evidence type="ECO:0000256" key="7">
    <source>
        <dbReference type="ARBA" id="ARBA00022692"/>
    </source>
</evidence>
<dbReference type="InterPro" id="IPR032675">
    <property type="entry name" value="LRR_dom_sf"/>
</dbReference>
<keyword evidence="14 20" id="KW-0472">Membrane</keyword>
<evidence type="ECO:0000313" key="24">
    <source>
        <dbReference type="Proteomes" id="UP001345219"/>
    </source>
</evidence>
<feature type="binding site" evidence="18">
    <location>
        <position position="629"/>
    </location>
    <ligand>
        <name>ATP</name>
        <dbReference type="ChEBI" id="CHEBI:30616"/>
    </ligand>
</feature>
<reference evidence="23 24" key="1">
    <citation type="journal article" date="2023" name="Hortic Res">
        <title>Pangenome of water caltrop reveals structural variations and asymmetric subgenome divergence after allopolyploidization.</title>
        <authorList>
            <person name="Zhang X."/>
            <person name="Chen Y."/>
            <person name="Wang L."/>
            <person name="Yuan Y."/>
            <person name="Fang M."/>
            <person name="Shi L."/>
            <person name="Lu R."/>
            <person name="Comes H.P."/>
            <person name="Ma Y."/>
            <person name="Chen Y."/>
            <person name="Huang G."/>
            <person name="Zhou Y."/>
            <person name="Zheng Z."/>
            <person name="Qiu Y."/>
        </authorList>
    </citation>
    <scope>NUCLEOTIDE SEQUENCE [LARGE SCALE GENOMIC DNA]</scope>
    <source>
        <tissue evidence="23">Roots</tissue>
    </source>
</reference>
<dbReference type="GO" id="GO:0004674">
    <property type="term" value="F:protein serine/threonine kinase activity"/>
    <property type="evidence" value="ECO:0007669"/>
    <property type="project" value="UniProtKB-KW"/>
</dbReference>
<dbReference type="PROSITE" id="PS00107">
    <property type="entry name" value="PROTEIN_KINASE_ATP"/>
    <property type="match status" value="1"/>
</dbReference>
<evidence type="ECO:0000313" key="23">
    <source>
        <dbReference type="EMBL" id="KAK4749344.1"/>
    </source>
</evidence>
<dbReference type="Pfam" id="PF13855">
    <property type="entry name" value="LRR_8"/>
    <property type="match status" value="1"/>
</dbReference>
<keyword evidence="10 18" id="KW-0547">Nucleotide-binding</keyword>
<evidence type="ECO:0000256" key="14">
    <source>
        <dbReference type="ARBA" id="ARBA00023136"/>
    </source>
</evidence>
<dbReference type="InterPro" id="IPR000719">
    <property type="entry name" value="Prot_kinase_dom"/>
</dbReference>
<keyword evidence="12 18" id="KW-0067">ATP-binding</keyword>
<keyword evidence="24" id="KW-1185">Reference proteome</keyword>
<feature type="region of interest" description="Disordered" evidence="19">
    <location>
        <begin position="556"/>
        <end position="578"/>
    </location>
</feature>
<accession>A0AAN7GV11</accession>
<evidence type="ECO:0000256" key="12">
    <source>
        <dbReference type="ARBA" id="ARBA00022840"/>
    </source>
</evidence>
<evidence type="ECO:0000256" key="9">
    <source>
        <dbReference type="ARBA" id="ARBA00022737"/>
    </source>
</evidence>
<dbReference type="EMBL" id="JAXIOK010000018">
    <property type="protein sequence ID" value="KAK4749344.1"/>
    <property type="molecule type" value="Genomic_DNA"/>
</dbReference>
<dbReference type="Gene3D" id="2.60.120.430">
    <property type="entry name" value="Galactose-binding lectin"/>
    <property type="match status" value="1"/>
</dbReference>
<evidence type="ECO:0000256" key="18">
    <source>
        <dbReference type="PROSITE-ProRule" id="PRU10141"/>
    </source>
</evidence>
<dbReference type="PROSITE" id="PS50011">
    <property type="entry name" value="PROTEIN_KINASE_DOM"/>
    <property type="match status" value="1"/>
</dbReference>
<dbReference type="EC" id="2.7.11.1" evidence="3"/>
<dbReference type="InterPro" id="IPR001245">
    <property type="entry name" value="Ser-Thr/Tyr_kinase_cat_dom"/>
</dbReference>
<comment type="subcellular location">
    <subcellularLocation>
        <location evidence="1">Membrane</location>
        <topology evidence="1">Single-pass type I membrane protein</topology>
    </subcellularLocation>
</comment>
<dbReference type="Gene3D" id="1.10.510.10">
    <property type="entry name" value="Transferase(Phosphotransferase) domain 1"/>
    <property type="match status" value="1"/>
</dbReference>
<keyword evidence="11" id="KW-0418">Kinase</keyword>
<keyword evidence="4" id="KW-0723">Serine/threonine-protein kinase</keyword>
<dbReference type="InterPro" id="IPR008271">
    <property type="entry name" value="Ser/Thr_kinase_AS"/>
</dbReference>
<feature type="transmembrane region" description="Helical" evidence="20">
    <location>
        <begin position="529"/>
        <end position="549"/>
    </location>
</feature>
<dbReference type="InterPro" id="IPR001611">
    <property type="entry name" value="Leu-rich_rpt"/>
</dbReference>
<evidence type="ECO:0000256" key="11">
    <source>
        <dbReference type="ARBA" id="ARBA00022777"/>
    </source>
</evidence>
<dbReference type="Proteomes" id="UP001345219">
    <property type="component" value="Chromosome 21"/>
</dbReference>
<evidence type="ECO:0000256" key="3">
    <source>
        <dbReference type="ARBA" id="ARBA00012513"/>
    </source>
</evidence>
<evidence type="ECO:0000256" key="4">
    <source>
        <dbReference type="ARBA" id="ARBA00022527"/>
    </source>
</evidence>
<dbReference type="AlphaFoldDB" id="A0AAN7GV11"/>
<comment type="caution">
    <text evidence="23">The sequence shown here is derived from an EMBL/GenBank/DDBJ whole genome shotgun (WGS) entry which is preliminary data.</text>
</comment>
<dbReference type="CDD" id="cd14066">
    <property type="entry name" value="STKc_IRAK"/>
    <property type="match status" value="1"/>
</dbReference>
<comment type="catalytic activity">
    <reaction evidence="16">
        <text>L-threonyl-[protein] + ATP = O-phospho-L-threonyl-[protein] + ADP + H(+)</text>
        <dbReference type="Rhea" id="RHEA:46608"/>
        <dbReference type="Rhea" id="RHEA-COMP:11060"/>
        <dbReference type="Rhea" id="RHEA-COMP:11605"/>
        <dbReference type="ChEBI" id="CHEBI:15378"/>
        <dbReference type="ChEBI" id="CHEBI:30013"/>
        <dbReference type="ChEBI" id="CHEBI:30616"/>
        <dbReference type="ChEBI" id="CHEBI:61977"/>
        <dbReference type="ChEBI" id="CHEBI:456216"/>
        <dbReference type="EC" id="2.7.11.1"/>
    </reaction>
</comment>
<evidence type="ECO:0000256" key="6">
    <source>
        <dbReference type="ARBA" id="ARBA00022679"/>
    </source>
</evidence>
<dbReference type="FunFam" id="3.80.10.10:FF:000041">
    <property type="entry name" value="LRR receptor-like serine/threonine-protein kinase ERECTA"/>
    <property type="match status" value="1"/>
</dbReference>
<dbReference type="SUPFAM" id="SSF56112">
    <property type="entry name" value="Protein kinase-like (PK-like)"/>
    <property type="match status" value="1"/>
</dbReference>
<dbReference type="PANTHER" id="PTHR45631:SF68">
    <property type="entry name" value="REPEAT FAMILY PROTEIN, PUTATIVE, EXPRESSED-RELATED"/>
    <property type="match status" value="1"/>
</dbReference>
<feature type="chain" id="PRO_5042981860" description="non-specific serine/threonine protein kinase" evidence="21">
    <location>
        <begin position="25"/>
        <end position="886"/>
    </location>
</feature>
<evidence type="ECO:0000256" key="20">
    <source>
        <dbReference type="SAM" id="Phobius"/>
    </source>
</evidence>
<evidence type="ECO:0000256" key="13">
    <source>
        <dbReference type="ARBA" id="ARBA00022989"/>
    </source>
</evidence>
<dbReference type="SMART" id="SM00220">
    <property type="entry name" value="S_TKc"/>
    <property type="match status" value="1"/>
</dbReference>
<evidence type="ECO:0000256" key="15">
    <source>
        <dbReference type="ARBA" id="ARBA00023180"/>
    </source>
</evidence>
<keyword evidence="7 20" id="KW-0812">Transmembrane</keyword>
<dbReference type="PROSITE" id="PS00108">
    <property type="entry name" value="PROTEIN_KINASE_ST"/>
    <property type="match status" value="1"/>
</dbReference>
<dbReference type="GO" id="GO:0016020">
    <property type="term" value="C:membrane"/>
    <property type="evidence" value="ECO:0007669"/>
    <property type="project" value="UniProtKB-SubCell"/>
</dbReference>
<keyword evidence="6" id="KW-0808">Transferase</keyword>
<keyword evidence="8 21" id="KW-0732">Signal</keyword>
<evidence type="ECO:0000256" key="17">
    <source>
        <dbReference type="ARBA" id="ARBA00048679"/>
    </source>
</evidence>
<protein>
    <recommendedName>
        <fullName evidence="3">non-specific serine/threonine protein kinase</fullName>
        <ecNumber evidence="3">2.7.11.1</ecNumber>
    </recommendedName>
</protein>
<evidence type="ECO:0000256" key="19">
    <source>
        <dbReference type="SAM" id="MobiDB-lite"/>
    </source>
</evidence>
<dbReference type="SUPFAM" id="SSF52058">
    <property type="entry name" value="L domain-like"/>
    <property type="match status" value="1"/>
</dbReference>
<dbReference type="GO" id="GO:0005524">
    <property type="term" value="F:ATP binding"/>
    <property type="evidence" value="ECO:0007669"/>
    <property type="project" value="UniProtKB-UniRule"/>
</dbReference>
<dbReference type="InterPro" id="IPR011009">
    <property type="entry name" value="Kinase-like_dom_sf"/>
</dbReference>
<evidence type="ECO:0000256" key="21">
    <source>
        <dbReference type="SAM" id="SignalP"/>
    </source>
</evidence>
<feature type="region of interest" description="Disordered" evidence="19">
    <location>
        <begin position="861"/>
        <end position="886"/>
    </location>
</feature>
<evidence type="ECO:0000256" key="8">
    <source>
        <dbReference type="ARBA" id="ARBA00022729"/>
    </source>
</evidence>
<feature type="compositionally biased region" description="Polar residues" evidence="19">
    <location>
        <begin position="556"/>
        <end position="567"/>
    </location>
</feature>
<evidence type="ECO:0000259" key="22">
    <source>
        <dbReference type="PROSITE" id="PS50011"/>
    </source>
</evidence>
<dbReference type="PANTHER" id="PTHR45631">
    <property type="entry name" value="OS07G0107800 PROTEIN-RELATED"/>
    <property type="match status" value="1"/>
</dbReference>